<evidence type="ECO:0000256" key="1">
    <source>
        <dbReference type="ARBA" id="ARBA00093464"/>
    </source>
</evidence>
<comment type="caution">
    <text evidence="4">The sequence shown here is derived from an EMBL/GenBank/DDBJ whole genome shotgun (WGS) entry which is preliminary data.</text>
</comment>
<keyword evidence="5" id="KW-1185">Reference proteome</keyword>
<feature type="compositionally biased region" description="Polar residues" evidence="3">
    <location>
        <begin position="1"/>
        <end position="15"/>
    </location>
</feature>
<dbReference type="Pfam" id="PF04219">
    <property type="entry name" value="DUF413"/>
    <property type="match status" value="1"/>
</dbReference>
<sequence length="123" mass="14084">MSTQNHLQESFQSTRRFYDDKNYPRGINRSGDYSISEVKILEQHGVALQEIANGKRVAVTAEEQQFKAVCDGERSAETKIEKTWLKYQNKVLSPKQFHTLFGTRKVDDDGDNSPTDLEDIEVS</sequence>
<dbReference type="Proteomes" id="UP001157133">
    <property type="component" value="Unassembled WGS sequence"/>
</dbReference>
<feature type="region of interest" description="Disordered" evidence="3">
    <location>
        <begin position="1"/>
        <end position="29"/>
    </location>
</feature>
<evidence type="ECO:0000313" key="4">
    <source>
        <dbReference type="EMBL" id="GLX82456.1"/>
    </source>
</evidence>
<reference evidence="4 5" key="1">
    <citation type="submission" date="2023-03" db="EMBL/GenBank/DDBJ databases">
        <title>Draft genome sequence of Thalassotalea eurytherma JCM 18482T.</title>
        <authorList>
            <person name="Sawabe T."/>
        </authorList>
    </citation>
    <scope>NUCLEOTIDE SEQUENCE [LARGE SCALE GENOMIC DNA]</scope>
    <source>
        <strain evidence="4 5">JCM 18482</strain>
    </source>
</reference>
<feature type="region of interest" description="Disordered" evidence="3">
    <location>
        <begin position="102"/>
        <end position="123"/>
    </location>
</feature>
<evidence type="ECO:0000313" key="5">
    <source>
        <dbReference type="Proteomes" id="UP001157133"/>
    </source>
</evidence>
<gene>
    <name evidence="4" type="ORF">theurythT_19080</name>
</gene>
<proteinExistence type="inferred from homology"/>
<protein>
    <recommendedName>
        <fullName evidence="2">Macrodomain Ori protein</fullName>
    </recommendedName>
</protein>
<evidence type="ECO:0000256" key="2">
    <source>
        <dbReference type="ARBA" id="ARBA00093628"/>
    </source>
</evidence>
<name>A0ABQ6H6E2_9GAMM</name>
<evidence type="ECO:0000256" key="3">
    <source>
        <dbReference type="SAM" id="MobiDB-lite"/>
    </source>
</evidence>
<organism evidence="4 5">
    <name type="scientific">Thalassotalea eurytherma</name>
    <dbReference type="NCBI Taxonomy" id="1144278"/>
    <lineage>
        <taxon>Bacteria</taxon>
        <taxon>Pseudomonadati</taxon>
        <taxon>Pseudomonadota</taxon>
        <taxon>Gammaproteobacteria</taxon>
        <taxon>Alteromonadales</taxon>
        <taxon>Colwelliaceae</taxon>
        <taxon>Thalassotalea</taxon>
    </lineage>
</organism>
<accession>A0ABQ6H6E2</accession>
<dbReference type="InterPro" id="IPR007335">
    <property type="entry name" value="DUF413"/>
</dbReference>
<feature type="compositionally biased region" description="Acidic residues" evidence="3">
    <location>
        <begin position="108"/>
        <end position="123"/>
    </location>
</feature>
<dbReference type="EMBL" id="BSSU01000009">
    <property type="protein sequence ID" value="GLX82456.1"/>
    <property type="molecule type" value="Genomic_DNA"/>
</dbReference>
<comment type="similarity">
    <text evidence="1">Belongs to the MaoP family.</text>
</comment>
<dbReference type="RefSeq" id="WP_284207826.1">
    <property type="nucleotide sequence ID" value="NZ_BSSU01000009.1"/>
</dbReference>